<organism evidence="1 2">
    <name type="scientific">Metabacillus idriensis</name>
    <dbReference type="NCBI Taxonomy" id="324768"/>
    <lineage>
        <taxon>Bacteria</taxon>
        <taxon>Bacillati</taxon>
        <taxon>Bacillota</taxon>
        <taxon>Bacilli</taxon>
        <taxon>Bacillales</taxon>
        <taxon>Bacillaceae</taxon>
        <taxon>Metabacillus</taxon>
    </lineage>
</organism>
<sequence>MSNKDKAVFGAWIQAIGTVTAAVGSTPSNVLTDQQLENLNLWGNVLQGTGNAILADTIDSFNLNKIGNMIQAIGNSTVVTGIIIDFSERTQTLLDVQGNLLQATGGGLGIAYSLEQEKSIEQLYSIYGNLLQAIGNSMQAIAGGMQLRNEDPGNINTVGSWIQAIGSIISAIGETKY</sequence>
<accession>A0A6I2M9E1</accession>
<keyword evidence="2" id="KW-1185">Reference proteome</keyword>
<evidence type="ECO:0000313" key="2">
    <source>
        <dbReference type="Proteomes" id="UP000441585"/>
    </source>
</evidence>
<dbReference type="EMBL" id="WKKF01000002">
    <property type="protein sequence ID" value="MRX54439.1"/>
    <property type="molecule type" value="Genomic_DNA"/>
</dbReference>
<evidence type="ECO:0000313" key="1">
    <source>
        <dbReference type="EMBL" id="MRX54439.1"/>
    </source>
</evidence>
<dbReference type="InterPro" id="IPR054224">
    <property type="entry name" value="DUF6944"/>
</dbReference>
<dbReference type="Proteomes" id="UP000441585">
    <property type="component" value="Unassembled WGS sequence"/>
</dbReference>
<comment type="caution">
    <text evidence="1">The sequence shown here is derived from an EMBL/GenBank/DDBJ whole genome shotgun (WGS) entry which is preliminary data.</text>
</comment>
<reference evidence="1 2" key="1">
    <citation type="submission" date="2019-11" db="EMBL/GenBank/DDBJ databases">
        <title>Bacillus idriensis genome.</title>
        <authorList>
            <person name="Konopka E.N."/>
            <person name="Newman J.D."/>
        </authorList>
    </citation>
    <scope>NUCLEOTIDE SEQUENCE [LARGE SCALE GENOMIC DNA]</scope>
    <source>
        <strain evidence="1 2">DSM 19097</strain>
    </source>
</reference>
<name>A0A6I2M9E1_9BACI</name>
<gene>
    <name evidence="1" type="ORF">GJU41_10690</name>
</gene>
<dbReference type="Pfam" id="PF22116">
    <property type="entry name" value="DUF6944"/>
    <property type="match status" value="1"/>
</dbReference>
<protein>
    <submittedName>
        <fullName evidence="1">Uncharacterized protein</fullName>
    </submittedName>
</protein>
<dbReference type="AlphaFoldDB" id="A0A6I2M9E1"/>
<dbReference type="RefSeq" id="WP_070874477.1">
    <property type="nucleotide sequence ID" value="NZ_CAJGAA010000002.1"/>
</dbReference>
<proteinExistence type="predicted"/>